<protein>
    <recommendedName>
        <fullName evidence="5">Cell division protein FtsL</fullName>
    </recommendedName>
</protein>
<reference evidence="3 4" key="1">
    <citation type="submission" date="2020-08" db="EMBL/GenBank/DDBJ databases">
        <title>Genomic Encyclopedia of Type Strains, Phase IV (KMG-IV): sequencing the most valuable type-strain genomes for metagenomic binning, comparative biology and taxonomic classification.</title>
        <authorList>
            <person name="Goeker M."/>
        </authorList>
    </citation>
    <scope>NUCLEOTIDE SEQUENCE [LARGE SCALE GENOMIC DNA]</scope>
    <source>
        <strain evidence="3 4">DSM 45615</strain>
    </source>
</reference>
<dbReference type="EMBL" id="JACHGN010000003">
    <property type="protein sequence ID" value="MBB5131704.1"/>
    <property type="molecule type" value="Genomic_DNA"/>
</dbReference>
<keyword evidence="2" id="KW-0472">Membrane</keyword>
<keyword evidence="2" id="KW-0812">Transmembrane</keyword>
<feature type="compositionally biased region" description="Low complexity" evidence="1">
    <location>
        <begin position="23"/>
        <end position="34"/>
    </location>
</feature>
<dbReference type="RefSeq" id="WP_185048560.1">
    <property type="nucleotide sequence ID" value="NZ_BAABIX010000009.1"/>
</dbReference>
<accession>A0A840NSP4</accession>
<sequence>MEGGRARVDGRARAEGVEGRARTGGAARGEAAARTSDGRARMRPARPAAPQARVERPSRPQRPARPERAARPERPEAAAPGRTAPKQAPRPQGTTAGATTASPAKASGATRHAPTAKTAVRPAPAPRTGGPGGTGGSGGGRDGGGVRLRRPLAARPGIPRRRGRAPRAPFVLLVVGLMCGGLVSLLLLNTVLAQDSFRADELRNGNKEILLKKEQLKQKNAQREMPEQVAEEALRNGMRPDNSPNIIVPDATTPTGRASSLPD</sequence>
<evidence type="ECO:0000313" key="3">
    <source>
        <dbReference type="EMBL" id="MBB5131704.1"/>
    </source>
</evidence>
<keyword evidence="2" id="KW-1133">Transmembrane helix</keyword>
<feature type="compositionally biased region" description="Basic and acidic residues" evidence="1">
    <location>
        <begin position="1"/>
        <end position="21"/>
    </location>
</feature>
<name>A0A840NSP4_9ACTN</name>
<feature type="region of interest" description="Disordered" evidence="1">
    <location>
        <begin position="235"/>
        <end position="263"/>
    </location>
</feature>
<comment type="caution">
    <text evidence="3">The sequence shown here is derived from an EMBL/GenBank/DDBJ whole genome shotgun (WGS) entry which is preliminary data.</text>
</comment>
<proteinExistence type="predicted"/>
<evidence type="ECO:0000313" key="4">
    <source>
        <dbReference type="Proteomes" id="UP000578449"/>
    </source>
</evidence>
<feature type="region of interest" description="Disordered" evidence="1">
    <location>
        <begin position="1"/>
        <end position="163"/>
    </location>
</feature>
<evidence type="ECO:0000256" key="1">
    <source>
        <dbReference type="SAM" id="MobiDB-lite"/>
    </source>
</evidence>
<organism evidence="3 4">
    <name type="scientific">Thermocatellispora tengchongensis</name>
    <dbReference type="NCBI Taxonomy" id="1073253"/>
    <lineage>
        <taxon>Bacteria</taxon>
        <taxon>Bacillati</taxon>
        <taxon>Actinomycetota</taxon>
        <taxon>Actinomycetes</taxon>
        <taxon>Streptosporangiales</taxon>
        <taxon>Streptosporangiaceae</taxon>
        <taxon>Thermocatellispora</taxon>
    </lineage>
</organism>
<feature type="compositionally biased region" description="Basic residues" evidence="1">
    <location>
        <begin position="147"/>
        <end position="163"/>
    </location>
</feature>
<evidence type="ECO:0000256" key="2">
    <source>
        <dbReference type="SAM" id="Phobius"/>
    </source>
</evidence>
<feature type="transmembrane region" description="Helical" evidence="2">
    <location>
        <begin position="170"/>
        <end position="188"/>
    </location>
</feature>
<feature type="compositionally biased region" description="Gly residues" evidence="1">
    <location>
        <begin position="129"/>
        <end position="146"/>
    </location>
</feature>
<evidence type="ECO:0008006" key="5">
    <source>
        <dbReference type="Google" id="ProtNLM"/>
    </source>
</evidence>
<feature type="compositionally biased region" description="Low complexity" evidence="1">
    <location>
        <begin position="77"/>
        <end position="128"/>
    </location>
</feature>
<gene>
    <name evidence="3" type="ORF">HNP84_001417</name>
</gene>
<dbReference type="AlphaFoldDB" id="A0A840NSP4"/>
<keyword evidence="4" id="KW-1185">Reference proteome</keyword>
<feature type="compositionally biased region" description="Basic and acidic residues" evidence="1">
    <location>
        <begin position="53"/>
        <end position="76"/>
    </location>
</feature>
<dbReference type="Proteomes" id="UP000578449">
    <property type="component" value="Unassembled WGS sequence"/>
</dbReference>
<feature type="compositionally biased region" description="Polar residues" evidence="1">
    <location>
        <begin position="252"/>
        <end position="263"/>
    </location>
</feature>